<protein>
    <submittedName>
        <fullName evidence="1">Uncharacterized protein</fullName>
    </submittedName>
</protein>
<proteinExistence type="predicted"/>
<accession>A0A0F7L5S5</accession>
<organism evidence="1">
    <name type="scientific">uncultured marine virus</name>
    <dbReference type="NCBI Taxonomy" id="186617"/>
    <lineage>
        <taxon>Viruses</taxon>
        <taxon>environmental samples</taxon>
    </lineage>
</organism>
<dbReference type="EMBL" id="KR029589">
    <property type="protein sequence ID" value="AKH47245.1"/>
    <property type="molecule type" value="Genomic_DNA"/>
</dbReference>
<evidence type="ECO:0000313" key="1">
    <source>
        <dbReference type="EMBL" id="AKH47245.1"/>
    </source>
</evidence>
<reference evidence="1" key="1">
    <citation type="journal article" date="2015" name="Front. Microbiol.">
        <title>Combining genomic sequencing methods to explore viral diversity and reveal potential virus-host interactions.</title>
        <authorList>
            <person name="Chow C.E."/>
            <person name="Winget D.M."/>
            <person name="White R.A.III."/>
            <person name="Hallam S.J."/>
            <person name="Suttle C.A."/>
        </authorList>
    </citation>
    <scope>NUCLEOTIDE SEQUENCE</scope>
    <source>
        <strain evidence="1">Anoxic2_5</strain>
    </source>
</reference>
<reference evidence="1" key="2">
    <citation type="submission" date="2015-03" db="EMBL/GenBank/DDBJ databases">
        <authorList>
            <person name="Chow C.-E.T."/>
            <person name="Winget D.M."/>
            <person name="White R.A.III."/>
            <person name="Hallam S.J."/>
            <person name="Suttle C.A."/>
        </authorList>
    </citation>
    <scope>NUCLEOTIDE SEQUENCE</scope>
    <source>
        <strain evidence="1">Anoxic2_5</strain>
    </source>
</reference>
<name>A0A0F7L5S5_9VIRU</name>
<sequence length="54" mass="6435">MKQSERLPVPRRKGESDVPYPRLVQLRCRQCRCRPSRRRGVPWLRGALLRHLGL</sequence>